<dbReference type="EMBL" id="LT634361">
    <property type="protein sequence ID" value="SFZ81815.1"/>
    <property type="molecule type" value="Genomic_DNA"/>
</dbReference>
<organism evidence="1 2">
    <name type="scientific">Tenacibaculum maritimum NCIMB 2154</name>
    <dbReference type="NCBI Taxonomy" id="1349785"/>
    <lineage>
        <taxon>Bacteria</taxon>
        <taxon>Pseudomonadati</taxon>
        <taxon>Bacteroidota</taxon>
        <taxon>Flavobacteriia</taxon>
        <taxon>Flavobacteriales</taxon>
        <taxon>Flavobacteriaceae</taxon>
        <taxon>Tenacibaculum</taxon>
    </lineage>
</organism>
<gene>
    <name evidence="1" type="ORF">MARIT_1300</name>
</gene>
<evidence type="ECO:0000313" key="2">
    <source>
        <dbReference type="Proteomes" id="UP000231564"/>
    </source>
</evidence>
<dbReference type="GeneID" id="47722839"/>
<proteinExistence type="predicted"/>
<dbReference type="KEGG" id="tmar:MARIT_1300"/>
<dbReference type="RefSeq" id="WP_024741193.1">
    <property type="nucleotide sequence ID" value="NZ_BAUG01000019.1"/>
</dbReference>
<evidence type="ECO:0000313" key="1">
    <source>
        <dbReference type="EMBL" id="SFZ81815.1"/>
    </source>
</evidence>
<sequence>MKKLVLLLSVISFFNCSDNTLEQFEELERQNDVKQVAMVSQVEGRTSVDDVDEVAVWDILRYKFEMDLPLVFSKLDESGWISHFVQDRVVSINDYTSEEEKITTFYTGGFFGSVWNTKLPASILAKVFFRRLKSSGYLYTRVKLLGITIKDANHVDAQIFFERFNTSRELMSTSYGLYKLENVEGEWGISEMNLYPNTDETRAFFSTMKTFKGLY</sequence>
<dbReference type="AlphaFoldDB" id="A0A2H1E926"/>
<dbReference type="Proteomes" id="UP000231564">
    <property type="component" value="Chromosome MARIT"/>
</dbReference>
<reference evidence="1 2" key="1">
    <citation type="submission" date="2016-11" db="EMBL/GenBank/DDBJ databases">
        <authorList>
            <person name="Jaros S."/>
            <person name="Januszkiewicz K."/>
            <person name="Wedrychowicz H."/>
        </authorList>
    </citation>
    <scope>NUCLEOTIDE SEQUENCE [LARGE SCALE GENOMIC DNA]</scope>
    <source>
        <strain evidence="1">NCIMB 2154T</strain>
    </source>
</reference>
<accession>A0A2H1E926</accession>
<name>A0A2H1E926_9FLAO</name>
<keyword evidence="2" id="KW-1185">Reference proteome</keyword>
<protein>
    <submittedName>
        <fullName evidence="1">Uncharacterized protein</fullName>
    </submittedName>
</protein>